<proteinExistence type="predicted"/>
<sequence length="41" mass="4741">MIASWFYRKLQKKKTISGEDISPTNESGWMYYFAADVFAGC</sequence>
<protein>
    <submittedName>
        <fullName evidence="1">Uncharacterized protein</fullName>
    </submittedName>
</protein>
<evidence type="ECO:0000313" key="1">
    <source>
        <dbReference type="EMBL" id="EDS94133.1"/>
    </source>
</evidence>
<organism evidence="1 2">
    <name type="scientific">Escherichia albertii (strain TW07627)</name>
    <dbReference type="NCBI Taxonomy" id="502347"/>
    <lineage>
        <taxon>Bacteria</taxon>
        <taxon>Pseudomonadati</taxon>
        <taxon>Pseudomonadota</taxon>
        <taxon>Gammaproteobacteria</taxon>
        <taxon>Enterobacterales</taxon>
        <taxon>Enterobacteriaceae</taxon>
        <taxon>Escherichia</taxon>
    </lineage>
</organism>
<dbReference type="EMBL" id="ABKX01000001">
    <property type="protein sequence ID" value="EDS94133.1"/>
    <property type="molecule type" value="Genomic_DNA"/>
</dbReference>
<dbReference type="AlphaFoldDB" id="A0ABC9NV92"/>
<reference evidence="1 2" key="1">
    <citation type="submission" date="2008-02" db="EMBL/GenBank/DDBJ databases">
        <title>Annotation of Escherichia albertii TW07627.</title>
        <authorList>
            <person name="Sutton G."/>
            <person name="Whittam T.S."/>
            <person name="Sebastian Y."/>
        </authorList>
    </citation>
    <scope>NUCLEOTIDE SEQUENCE [LARGE SCALE GENOMIC DNA]</scope>
    <source>
        <strain evidence="1 2">TW07627</strain>
    </source>
</reference>
<comment type="caution">
    <text evidence="1">The sequence shown here is derived from an EMBL/GenBank/DDBJ whole genome shotgun (WGS) entry which is preliminary data.</text>
</comment>
<dbReference type="Proteomes" id="UP000003042">
    <property type="component" value="Unassembled WGS sequence"/>
</dbReference>
<gene>
    <name evidence="1" type="ORF">ESCAB7627_0923</name>
</gene>
<name>A0ABC9NV92_ESCAT</name>
<accession>A0ABC9NV92</accession>
<evidence type="ECO:0000313" key="2">
    <source>
        <dbReference type="Proteomes" id="UP000003042"/>
    </source>
</evidence>